<dbReference type="PANTHER" id="PTHR31792:SF3">
    <property type="entry name" value="VACUOLAR ATPASE ASSEMBLY INTEGRAL MEMBRANE PROTEIN VMA21"/>
    <property type="match status" value="1"/>
</dbReference>
<evidence type="ECO:0000256" key="3">
    <source>
        <dbReference type="ARBA" id="ARBA00022989"/>
    </source>
</evidence>
<dbReference type="GO" id="GO:0012507">
    <property type="term" value="C:ER to Golgi transport vesicle membrane"/>
    <property type="evidence" value="ECO:0007669"/>
    <property type="project" value="UniProtKB-SubCell"/>
</dbReference>
<dbReference type="HOGENOM" id="CLU_154717_1_1_1"/>
<dbReference type="AlphaFoldDB" id="N1QE46"/>
<feature type="compositionally biased region" description="Polar residues" evidence="7">
    <location>
        <begin position="1"/>
        <end position="11"/>
    </location>
</feature>
<evidence type="ECO:0000256" key="1">
    <source>
        <dbReference type="ARBA" id="ARBA00022692"/>
    </source>
</evidence>
<keyword evidence="5 6" id="KW-0968">Cytoplasmic vesicle</keyword>
<evidence type="ECO:0000256" key="4">
    <source>
        <dbReference type="ARBA" id="ARBA00023136"/>
    </source>
</evidence>
<dbReference type="eggNOG" id="ENOG502SBNA">
    <property type="taxonomic scope" value="Eukaryota"/>
</dbReference>
<comment type="subcellular location">
    <subcellularLocation>
        <location evidence="6">Endoplasmic reticulum membrane</location>
        <topology evidence="6">Multi-pass membrane protein</topology>
    </subcellularLocation>
    <subcellularLocation>
        <location evidence="6">Endoplasmic reticulum-Golgi intermediate compartment membrane</location>
        <topology evidence="6">Multi-pass membrane protein</topology>
    </subcellularLocation>
    <subcellularLocation>
        <location evidence="6">Cytoplasmic vesicle</location>
        <location evidence="6">COPII-coated vesicle membrane</location>
        <topology evidence="6">Multi-pass membrane protein</topology>
    </subcellularLocation>
</comment>
<gene>
    <name evidence="8" type="ORF">SEPMUDRAFT_150648</name>
</gene>
<keyword evidence="1 6" id="KW-0812">Transmembrane</keyword>
<dbReference type="OMA" id="AMKEDQT"/>
<dbReference type="Pfam" id="PF09446">
    <property type="entry name" value="VMA21"/>
    <property type="match status" value="1"/>
</dbReference>
<dbReference type="GeneID" id="27903448"/>
<keyword evidence="2 6" id="KW-0256">Endoplasmic reticulum</keyword>
<feature type="region of interest" description="Disordered" evidence="7">
    <location>
        <begin position="1"/>
        <end position="21"/>
    </location>
</feature>
<dbReference type="GO" id="GO:0033116">
    <property type="term" value="C:endoplasmic reticulum-Golgi intermediate compartment membrane"/>
    <property type="evidence" value="ECO:0007669"/>
    <property type="project" value="UniProtKB-SubCell"/>
</dbReference>
<dbReference type="PANTHER" id="PTHR31792">
    <property type="entry name" value="VACUOLAR ATPASE ASSEMBLY INTEGRAL MEMBRANE PROTEIN VMA21"/>
    <property type="match status" value="1"/>
</dbReference>
<proteinExistence type="inferred from homology"/>
<reference evidence="8 9" key="1">
    <citation type="journal article" date="2012" name="PLoS Pathog.">
        <title>Diverse lifestyles and strategies of plant pathogenesis encoded in the genomes of eighteen Dothideomycetes fungi.</title>
        <authorList>
            <person name="Ohm R.A."/>
            <person name="Feau N."/>
            <person name="Henrissat B."/>
            <person name="Schoch C.L."/>
            <person name="Horwitz B.A."/>
            <person name="Barry K.W."/>
            <person name="Condon B.J."/>
            <person name="Copeland A.C."/>
            <person name="Dhillon B."/>
            <person name="Glaser F."/>
            <person name="Hesse C.N."/>
            <person name="Kosti I."/>
            <person name="LaButti K."/>
            <person name="Lindquist E.A."/>
            <person name="Lucas S."/>
            <person name="Salamov A.A."/>
            <person name="Bradshaw R.E."/>
            <person name="Ciuffetti L."/>
            <person name="Hamelin R.C."/>
            <person name="Kema G.H.J."/>
            <person name="Lawrence C."/>
            <person name="Scott J.A."/>
            <person name="Spatafora J.W."/>
            <person name="Turgeon B.G."/>
            <person name="de Wit P.J.G.M."/>
            <person name="Zhong S."/>
            <person name="Goodwin S.B."/>
            <person name="Grigoriev I.V."/>
        </authorList>
    </citation>
    <scope>NUCLEOTIDE SEQUENCE [LARGE SCALE GENOMIC DNA]</scope>
    <source>
        <strain evidence="8 9">SO2202</strain>
    </source>
</reference>
<evidence type="ECO:0000313" key="8">
    <source>
        <dbReference type="EMBL" id="EMF10601.1"/>
    </source>
</evidence>
<organism evidence="8 9">
    <name type="scientific">Sphaerulina musiva (strain SO2202)</name>
    <name type="common">Poplar stem canker fungus</name>
    <name type="synonym">Septoria musiva</name>
    <dbReference type="NCBI Taxonomy" id="692275"/>
    <lineage>
        <taxon>Eukaryota</taxon>
        <taxon>Fungi</taxon>
        <taxon>Dikarya</taxon>
        <taxon>Ascomycota</taxon>
        <taxon>Pezizomycotina</taxon>
        <taxon>Dothideomycetes</taxon>
        <taxon>Dothideomycetidae</taxon>
        <taxon>Mycosphaerellales</taxon>
        <taxon>Mycosphaerellaceae</taxon>
        <taxon>Sphaerulina</taxon>
    </lineage>
</organism>
<sequence>MATRRVNTSAAKTPLNEDDTTLSPDVKSNISPAVPASVIYKLLGFTFAMITFPIGSYFLSVNLLFGGNSTYAGGLAALVANVVLIGYVVVAFNDDKSEREAAIEEEKKSR</sequence>
<keyword evidence="9" id="KW-1185">Reference proteome</keyword>
<feature type="transmembrane region" description="Helical" evidence="6">
    <location>
        <begin position="38"/>
        <end position="59"/>
    </location>
</feature>
<evidence type="ECO:0000256" key="6">
    <source>
        <dbReference type="HAMAP-Rule" id="MF_03058"/>
    </source>
</evidence>
<evidence type="ECO:0000256" key="5">
    <source>
        <dbReference type="ARBA" id="ARBA00023329"/>
    </source>
</evidence>
<dbReference type="EMBL" id="KB456267">
    <property type="protein sequence ID" value="EMF10601.1"/>
    <property type="molecule type" value="Genomic_DNA"/>
</dbReference>
<comment type="similarity">
    <text evidence="6">Belongs to the VMA21 family.</text>
</comment>
<evidence type="ECO:0000256" key="7">
    <source>
        <dbReference type="SAM" id="MobiDB-lite"/>
    </source>
</evidence>
<dbReference type="Proteomes" id="UP000016931">
    <property type="component" value="Unassembled WGS sequence"/>
</dbReference>
<dbReference type="HAMAP" id="MF_03058">
    <property type="entry name" value="VMA21"/>
    <property type="match status" value="1"/>
</dbReference>
<dbReference type="GO" id="GO:0005789">
    <property type="term" value="C:endoplasmic reticulum membrane"/>
    <property type="evidence" value="ECO:0007669"/>
    <property type="project" value="UniProtKB-SubCell"/>
</dbReference>
<dbReference type="RefSeq" id="XP_016758722.1">
    <property type="nucleotide sequence ID" value="XM_016906311.1"/>
</dbReference>
<comment type="caution">
    <text evidence="6">Lacks conserved residue(s) required for the propagation of feature annotation.</text>
</comment>
<keyword evidence="4 6" id="KW-0472">Membrane</keyword>
<dbReference type="GO" id="GO:0070072">
    <property type="term" value="P:vacuolar proton-transporting V-type ATPase complex assembly"/>
    <property type="evidence" value="ECO:0007669"/>
    <property type="project" value="UniProtKB-UniRule"/>
</dbReference>
<evidence type="ECO:0000313" key="9">
    <source>
        <dbReference type="Proteomes" id="UP000016931"/>
    </source>
</evidence>
<dbReference type="InterPro" id="IPR019013">
    <property type="entry name" value="Vma21"/>
</dbReference>
<name>N1QE46_SPHMS</name>
<comment type="function">
    <text evidence="6">Required for the assembly of the V0 complex of the vacuolar ATPase (V-ATPase) in the endoplasmic reticulum.</text>
</comment>
<evidence type="ECO:0000256" key="2">
    <source>
        <dbReference type="ARBA" id="ARBA00022824"/>
    </source>
</evidence>
<dbReference type="STRING" id="692275.N1QE46"/>
<feature type="transmembrane region" description="Helical" evidence="6">
    <location>
        <begin position="71"/>
        <end position="92"/>
    </location>
</feature>
<keyword evidence="3 6" id="KW-1133">Transmembrane helix</keyword>
<accession>N1QE46</accession>
<protein>
    <submittedName>
        <fullName evidence="8">Vacuolar ATPase assembly integral membrane protein VMA21</fullName>
    </submittedName>
</protein>
<dbReference type="OrthoDB" id="160405at2759"/>